<accession>A0A1G7XNW8</accession>
<evidence type="ECO:0000256" key="2">
    <source>
        <dbReference type="ARBA" id="ARBA00022475"/>
    </source>
</evidence>
<organism evidence="5 6">
    <name type="scientific">Psychroflexus sediminis</name>
    <dbReference type="NCBI Taxonomy" id="470826"/>
    <lineage>
        <taxon>Bacteria</taxon>
        <taxon>Pseudomonadati</taxon>
        <taxon>Bacteroidota</taxon>
        <taxon>Flavobacteriia</taxon>
        <taxon>Flavobacteriales</taxon>
        <taxon>Flavobacteriaceae</taxon>
        <taxon>Psychroflexus</taxon>
    </lineage>
</organism>
<keyword evidence="4" id="KW-1133">Transmembrane helix</keyword>
<dbReference type="AlphaFoldDB" id="A0A1G7XNW8"/>
<evidence type="ECO:0000256" key="4">
    <source>
        <dbReference type="SAM" id="Phobius"/>
    </source>
</evidence>
<protein>
    <submittedName>
        <fullName evidence="5">SdiA-regulated</fullName>
    </submittedName>
</protein>
<name>A0A1G7XNW8_9FLAO</name>
<evidence type="ECO:0000313" key="5">
    <source>
        <dbReference type="EMBL" id="SDG85905.1"/>
    </source>
</evidence>
<dbReference type="OrthoDB" id="5292493at2"/>
<keyword evidence="3 4" id="KW-0472">Membrane</keyword>
<comment type="subcellular location">
    <subcellularLocation>
        <location evidence="1">Cell membrane</location>
    </subcellularLocation>
</comment>
<sequence>MKENLRVIFIIGGILLLAGALYMYIQPSKTYSSDLIVLKTWELPDSLREISGISYLGDSKMACIQDEDGIIFIYDLNLGQVVNEIEFGLRGDYESIRVIDSTAFIMESKGSVYKVSNFESDRRQIEKFTTEFNSSNDMESLDFHPITNSFLTIPKEKNLSKQCKAFSIYKMNAKNFKIAEDCFLTLTNKQAFFKTHRPKFKASDFHASELSVHPHTSEIFILSSKPPQLLVISKEGLPKEFHLLNPKQFQQPEGLSFDSKGRMYISNEEGNSNRQNIQLVEYKGV</sequence>
<keyword evidence="6" id="KW-1185">Reference proteome</keyword>
<keyword evidence="4" id="KW-0812">Transmembrane</keyword>
<dbReference type="STRING" id="470826.SAMN04488027_10938"/>
<dbReference type="Pfam" id="PF06977">
    <property type="entry name" value="SdiA-regulated"/>
    <property type="match status" value="1"/>
</dbReference>
<evidence type="ECO:0000313" key="6">
    <source>
        <dbReference type="Proteomes" id="UP000199296"/>
    </source>
</evidence>
<dbReference type="RefSeq" id="WP_093368254.1">
    <property type="nucleotide sequence ID" value="NZ_FNCW01000009.1"/>
</dbReference>
<reference evidence="5 6" key="1">
    <citation type="submission" date="2016-10" db="EMBL/GenBank/DDBJ databases">
        <authorList>
            <person name="de Groot N.N."/>
        </authorList>
    </citation>
    <scope>NUCLEOTIDE SEQUENCE [LARGE SCALE GENOMIC DNA]</scope>
    <source>
        <strain evidence="5 6">DSM 19803</strain>
    </source>
</reference>
<dbReference type="InterPro" id="IPR009722">
    <property type="entry name" value="YjiK/CarP"/>
</dbReference>
<keyword evidence="2" id="KW-1003">Cell membrane</keyword>
<evidence type="ECO:0000256" key="3">
    <source>
        <dbReference type="ARBA" id="ARBA00023136"/>
    </source>
</evidence>
<proteinExistence type="predicted"/>
<dbReference type="EMBL" id="FNCW01000009">
    <property type="protein sequence ID" value="SDG85905.1"/>
    <property type="molecule type" value="Genomic_DNA"/>
</dbReference>
<dbReference type="GO" id="GO:0005886">
    <property type="term" value="C:plasma membrane"/>
    <property type="evidence" value="ECO:0007669"/>
    <property type="project" value="UniProtKB-SubCell"/>
</dbReference>
<dbReference type="Proteomes" id="UP000199296">
    <property type="component" value="Unassembled WGS sequence"/>
</dbReference>
<dbReference type="SUPFAM" id="SSF63825">
    <property type="entry name" value="YWTD domain"/>
    <property type="match status" value="1"/>
</dbReference>
<evidence type="ECO:0000256" key="1">
    <source>
        <dbReference type="ARBA" id="ARBA00004236"/>
    </source>
</evidence>
<feature type="transmembrane region" description="Helical" evidence="4">
    <location>
        <begin position="7"/>
        <end position="25"/>
    </location>
</feature>
<gene>
    <name evidence="5" type="ORF">SAMN04488027_10938</name>
</gene>